<dbReference type="PROSITE" id="PS00160">
    <property type="entry name" value="ALDOLASE_KDPG_KHG_2"/>
    <property type="match status" value="1"/>
</dbReference>
<evidence type="ECO:0000256" key="1">
    <source>
        <dbReference type="ARBA" id="ARBA00000654"/>
    </source>
</evidence>
<keyword evidence="8" id="KW-0119">Carbohydrate metabolism</keyword>
<dbReference type="GO" id="GO:0008675">
    <property type="term" value="F:2-dehydro-3-deoxy-phosphogluconate aldolase activity"/>
    <property type="evidence" value="ECO:0007669"/>
    <property type="project" value="UniProtKB-EC"/>
</dbReference>
<evidence type="ECO:0000256" key="8">
    <source>
        <dbReference type="ARBA" id="ARBA00023277"/>
    </source>
</evidence>
<dbReference type="InterPro" id="IPR013785">
    <property type="entry name" value="Aldolase_TIM"/>
</dbReference>
<comment type="subunit">
    <text evidence="4">Homotrimer.</text>
</comment>
<evidence type="ECO:0000256" key="5">
    <source>
        <dbReference type="ARBA" id="ARBA00013063"/>
    </source>
</evidence>
<dbReference type="EMBL" id="JAEHOH010000006">
    <property type="protein sequence ID" value="MBK0418378.1"/>
    <property type="molecule type" value="Genomic_DNA"/>
</dbReference>
<dbReference type="AlphaFoldDB" id="A0A934Q6L5"/>
<dbReference type="NCBIfam" id="TIGR01182">
    <property type="entry name" value="eda"/>
    <property type="match status" value="1"/>
</dbReference>
<evidence type="ECO:0000256" key="6">
    <source>
        <dbReference type="ARBA" id="ARBA00023239"/>
    </source>
</evidence>
<comment type="catalytic activity">
    <reaction evidence="1">
        <text>2-dehydro-3-deoxy-6-phospho-D-gluconate = D-glyceraldehyde 3-phosphate + pyruvate</text>
        <dbReference type="Rhea" id="RHEA:17089"/>
        <dbReference type="ChEBI" id="CHEBI:15361"/>
        <dbReference type="ChEBI" id="CHEBI:57569"/>
        <dbReference type="ChEBI" id="CHEBI:59776"/>
        <dbReference type="EC" id="4.1.2.14"/>
    </reaction>
</comment>
<reference evidence="9" key="1">
    <citation type="submission" date="2020-12" db="EMBL/GenBank/DDBJ databases">
        <title>Leucobacter sp. CAS1, isolated from Chromium sludge.</title>
        <authorList>
            <person name="Xu Z."/>
        </authorList>
    </citation>
    <scope>NUCLEOTIDE SEQUENCE</scope>
    <source>
        <strain evidence="9">CSA1</strain>
    </source>
</reference>
<keyword evidence="6 9" id="KW-0456">Lyase</keyword>
<proteinExistence type="inferred from homology"/>
<dbReference type="PANTHER" id="PTHR30246:SF1">
    <property type="entry name" value="2-DEHYDRO-3-DEOXY-6-PHOSPHOGALACTONATE ALDOLASE-RELATED"/>
    <property type="match status" value="1"/>
</dbReference>
<evidence type="ECO:0000313" key="10">
    <source>
        <dbReference type="Proteomes" id="UP000608530"/>
    </source>
</evidence>
<dbReference type="CDD" id="cd00452">
    <property type="entry name" value="KDPG_aldolase"/>
    <property type="match status" value="1"/>
</dbReference>
<name>A0A934Q6L5_9MICO</name>
<dbReference type="Pfam" id="PF01081">
    <property type="entry name" value="Aldolase"/>
    <property type="match status" value="1"/>
</dbReference>
<dbReference type="Gene3D" id="3.20.20.70">
    <property type="entry name" value="Aldolase class I"/>
    <property type="match status" value="1"/>
</dbReference>
<evidence type="ECO:0000256" key="7">
    <source>
        <dbReference type="ARBA" id="ARBA00023270"/>
    </source>
</evidence>
<dbReference type="Proteomes" id="UP000608530">
    <property type="component" value="Unassembled WGS sequence"/>
</dbReference>
<evidence type="ECO:0000256" key="3">
    <source>
        <dbReference type="ARBA" id="ARBA00006906"/>
    </source>
</evidence>
<evidence type="ECO:0000313" key="9">
    <source>
        <dbReference type="EMBL" id="MBK0418378.1"/>
    </source>
</evidence>
<gene>
    <name evidence="9" type="primary">eda</name>
    <name evidence="9" type="ORF">JD276_04940</name>
</gene>
<keyword evidence="7" id="KW-0704">Schiff base</keyword>
<comment type="similarity">
    <text evidence="3">Belongs to the KHG/KDPG aldolase family.</text>
</comment>
<sequence length="200" mass="19647">MVPVIEIDDPDDAVPLTRALAAGGITIVEITFRTPAGVAAVRAAAAAATGSVVGAGTILTPADVDAAVEAGAAFGVSPGWDPLTASRAVERGLPLIPGVTGASDIQQRLAEGHRTVKFFPAEANGGVSALAQLTAPFAHTGLVFMPTGGVGAGNAADYLSLPAVAAVGGSWVAPRALVRDGDFTTITELARAATAAGAQG</sequence>
<dbReference type="InterPro" id="IPR000887">
    <property type="entry name" value="Aldlse_KDPG_KHG"/>
</dbReference>
<organism evidence="9 10">
    <name type="scientific">Leucobacter chromiisoli</name>
    <dbReference type="NCBI Taxonomy" id="2796471"/>
    <lineage>
        <taxon>Bacteria</taxon>
        <taxon>Bacillati</taxon>
        <taxon>Actinomycetota</taxon>
        <taxon>Actinomycetes</taxon>
        <taxon>Micrococcales</taxon>
        <taxon>Microbacteriaceae</taxon>
        <taxon>Leucobacter</taxon>
    </lineage>
</organism>
<dbReference type="SUPFAM" id="SSF51569">
    <property type="entry name" value="Aldolase"/>
    <property type="match status" value="1"/>
</dbReference>
<dbReference type="EC" id="4.1.2.14" evidence="5"/>
<accession>A0A934Q6L5</accession>
<comment type="pathway">
    <text evidence="2">Carbohydrate acid metabolism; 2-dehydro-3-deoxy-D-gluconate degradation; D-glyceraldehyde 3-phosphate and pyruvate from 2-dehydro-3-deoxy-D-gluconate: step 2/2.</text>
</comment>
<comment type="caution">
    <text evidence="9">The sequence shown here is derived from an EMBL/GenBank/DDBJ whole genome shotgun (WGS) entry which is preliminary data.</text>
</comment>
<protein>
    <recommendedName>
        <fullName evidence="5">2-dehydro-3-deoxy-phosphogluconate aldolase</fullName>
        <ecNumber evidence="5">4.1.2.14</ecNumber>
    </recommendedName>
</protein>
<keyword evidence="10" id="KW-1185">Reference proteome</keyword>
<dbReference type="InterPro" id="IPR031338">
    <property type="entry name" value="KDPG/KHG_AS_2"/>
</dbReference>
<dbReference type="PROSITE" id="PS00159">
    <property type="entry name" value="ALDOLASE_KDPG_KHG_1"/>
    <property type="match status" value="1"/>
</dbReference>
<dbReference type="PANTHER" id="PTHR30246">
    <property type="entry name" value="2-KETO-3-DEOXY-6-PHOSPHOGLUCONATE ALDOLASE"/>
    <property type="match status" value="1"/>
</dbReference>
<dbReference type="InterPro" id="IPR031337">
    <property type="entry name" value="KDPG/KHG_AS_1"/>
</dbReference>
<evidence type="ECO:0000256" key="4">
    <source>
        <dbReference type="ARBA" id="ARBA00011233"/>
    </source>
</evidence>
<evidence type="ECO:0000256" key="2">
    <source>
        <dbReference type="ARBA" id="ARBA00004736"/>
    </source>
</evidence>